<proteinExistence type="predicted"/>
<evidence type="ECO:0000313" key="2">
    <source>
        <dbReference type="EMBL" id="APH05713.1"/>
    </source>
</evidence>
<protein>
    <recommendedName>
        <fullName evidence="1">SH3b domain-containing protein</fullName>
    </recommendedName>
</protein>
<keyword evidence="3" id="KW-1185">Reference proteome</keyword>
<sequence>MKKSFLIFFLLVLIVTSILPPPVVEALASEPTIQVKLKNYIGNRTQLTVTVQGDFQIESNQVKLTNGKTYIIKVESGQLHLYEGANKLLITNRLHLIPMTYTSYLTINNRPYLGAFHFEVENSLYIRPTNTVYLEDYLKGVVPFEMMASWPIEALKAQAIAARTYAASYLNKNIDDTISYQVYGGYDWHPNSSKAVNETYGEVLKKNNYLISTVFSASNGGKTESNANAWGSIALSYLPIKEDPYDARTNWNFTLHKKQIQLEGLDLINSSLWWNTTKEKDEQLATSIKLWLQQNGHQGKDLKIMSIPKLSLHSPTSGGRVSKGDITIEYFIKDHVDSSGKLVLQKLELQNSSAAKLRAMIGNRVMLSYYVTNVGETTDTHSVFGLGDGHGVGLSQWGAKNRADAGHTYKEILGFYYEGATLHIDYKERVNHVPSVENTTVHKPAPVAISPKPQTSEPKKIVDKTPPIISQVKTTVDQKKKNLTLSFKLNEASKVTLYLKDSKGNILHYVMKGNPVHAGTVVKAYDITKLANGTYKAGIISVDPNGNQASTATSFVVKHSPTTLTKAKTGKVTASKLHVRSSGSTKAIVIGSLKKNQTVTILSTSGSWHKIKYGKSYGYVAKIYVK</sequence>
<dbReference type="RefSeq" id="WP_072580506.1">
    <property type="nucleotide sequence ID" value="NZ_CP016020.1"/>
</dbReference>
<dbReference type="Pfam" id="PF08486">
    <property type="entry name" value="SpoIID"/>
    <property type="match status" value="1"/>
</dbReference>
<feature type="domain" description="SH3b" evidence="1">
    <location>
        <begin position="567"/>
        <end position="626"/>
    </location>
</feature>
<dbReference type="AlphaFoldDB" id="A0A1L3MTQ3"/>
<dbReference type="GO" id="GO:0030288">
    <property type="term" value="C:outer membrane-bounded periplasmic space"/>
    <property type="evidence" value="ECO:0007669"/>
    <property type="project" value="TreeGrafter"/>
</dbReference>
<organism evidence="2 3">
    <name type="scientific">Bacillus weihaiensis</name>
    <dbReference type="NCBI Taxonomy" id="1547283"/>
    <lineage>
        <taxon>Bacteria</taxon>
        <taxon>Bacillati</taxon>
        <taxon>Bacillota</taxon>
        <taxon>Bacilli</taxon>
        <taxon>Bacillales</taxon>
        <taxon>Bacillaceae</taxon>
        <taxon>Bacillus</taxon>
    </lineage>
</organism>
<dbReference type="InterPro" id="IPR013693">
    <property type="entry name" value="SpoIID/LytB_N"/>
</dbReference>
<dbReference type="PANTHER" id="PTHR30032">
    <property type="entry name" value="N-ACETYLMURAMOYL-L-ALANINE AMIDASE-RELATED"/>
    <property type="match status" value="1"/>
</dbReference>
<dbReference type="NCBIfam" id="TIGR02669">
    <property type="entry name" value="SpoIID_LytB"/>
    <property type="match status" value="1"/>
</dbReference>
<dbReference type="Pfam" id="PF08239">
    <property type="entry name" value="SH3_3"/>
    <property type="match status" value="1"/>
</dbReference>
<dbReference type="KEGG" id="bwh:A9C19_13775"/>
<dbReference type="InterPro" id="IPR051922">
    <property type="entry name" value="Bact_Sporulation_Assoc"/>
</dbReference>
<dbReference type="Proteomes" id="UP000181936">
    <property type="component" value="Chromosome"/>
</dbReference>
<dbReference type="PANTHER" id="PTHR30032:SF4">
    <property type="entry name" value="AMIDASE ENHANCER"/>
    <property type="match status" value="1"/>
</dbReference>
<evidence type="ECO:0000313" key="3">
    <source>
        <dbReference type="Proteomes" id="UP000181936"/>
    </source>
</evidence>
<gene>
    <name evidence="2" type="ORF">A9C19_13775</name>
</gene>
<dbReference type="InterPro" id="IPR013486">
    <property type="entry name" value="SpoIID/LytB"/>
</dbReference>
<dbReference type="PROSITE" id="PS51781">
    <property type="entry name" value="SH3B"/>
    <property type="match status" value="1"/>
</dbReference>
<name>A0A1L3MTQ3_9BACI</name>
<dbReference type="SMART" id="SM00287">
    <property type="entry name" value="SH3b"/>
    <property type="match status" value="1"/>
</dbReference>
<dbReference type="STRING" id="1547283.A9C19_13775"/>
<evidence type="ECO:0000259" key="1">
    <source>
        <dbReference type="PROSITE" id="PS51781"/>
    </source>
</evidence>
<dbReference type="OrthoDB" id="9794671at2"/>
<dbReference type="EMBL" id="CP016020">
    <property type="protein sequence ID" value="APH05713.1"/>
    <property type="molecule type" value="Genomic_DNA"/>
</dbReference>
<accession>A0A1L3MTQ3</accession>
<dbReference type="Gene3D" id="2.30.30.40">
    <property type="entry name" value="SH3 Domains"/>
    <property type="match status" value="1"/>
</dbReference>
<reference evidence="2 3" key="1">
    <citation type="journal article" date="2016" name="Sci. Rep.">
        <title>Complete genome sequence and transcriptomic analysis of a novel marine strain Bacillus weihaiensis reveals the mechanism of brown algae degradation.</title>
        <authorList>
            <person name="Zhu Y."/>
            <person name="Chen P."/>
            <person name="Bao Y."/>
            <person name="Men Y."/>
            <person name="Zeng Y."/>
            <person name="Yang J."/>
            <person name="Sun J."/>
            <person name="Sun Y."/>
        </authorList>
    </citation>
    <scope>NUCLEOTIDE SEQUENCE [LARGE SCALE GENOMIC DNA]</scope>
    <source>
        <strain evidence="2 3">Alg07</strain>
    </source>
</reference>
<dbReference type="GO" id="GO:0030435">
    <property type="term" value="P:sporulation resulting in formation of a cellular spore"/>
    <property type="evidence" value="ECO:0007669"/>
    <property type="project" value="InterPro"/>
</dbReference>
<dbReference type="InterPro" id="IPR003646">
    <property type="entry name" value="SH3-like_bac-type"/>
</dbReference>